<dbReference type="EMBL" id="JACJHX010000008">
    <property type="protein sequence ID" value="MBA9027463.1"/>
    <property type="molecule type" value="Genomic_DNA"/>
</dbReference>
<reference evidence="1 2" key="1">
    <citation type="submission" date="2020-08" db="EMBL/GenBank/DDBJ databases">
        <title>Genomic Encyclopedia of Type Strains, Phase IV (KMG-IV): sequencing the most valuable type-strain genomes for metagenomic binning, comparative biology and taxonomic classification.</title>
        <authorList>
            <person name="Goeker M."/>
        </authorList>
    </citation>
    <scope>NUCLEOTIDE SEQUENCE [LARGE SCALE GENOMIC DNA]</scope>
    <source>
        <strain evidence="1 2">DSM 105481</strain>
    </source>
</reference>
<proteinExistence type="predicted"/>
<name>A0ABR6CS35_9BACI</name>
<sequence length="68" mass="7952">MKPMPVLTGFEQTYYKMAINFCGDDVANHSWFVRFRFPGLLPDQSASVGELFIVKEINKGWVPWLQYH</sequence>
<gene>
    <name evidence="1" type="ORF">HNP81_002753</name>
</gene>
<evidence type="ECO:0000313" key="1">
    <source>
        <dbReference type="EMBL" id="MBA9027463.1"/>
    </source>
</evidence>
<dbReference type="RefSeq" id="WP_246399346.1">
    <property type="nucleotide sequence ID" value="NZ_JACJHX010000008.1"/>
</dbReference>
<dbReference type="Proteomes" id="UP000626697">
    <property type="component" value="Unassembled WGS sequence"/>
</dbReference>
<organism evidence="1 2">
    <name type="scientific">Peribacillus huizhouensis</name>
    <dbReference type="NCBI Taxonomy" id="1501239"/>
    <lineage>
        <taxon>Bacteria</taxon>
        <taxon>Bacillati</taxon>
        <taxon>Bacillota</taxon>
        <taxon>Bacilli</taxon>
        <taxon>Bacillales</taxon>
        <taxon>Bacillaceae</taxon>
        <taxon>Peribacillus</taxon>
    </lineage>
</organism>
<keyword evidence="2" id="KW-1185">Reference proteome</keyword>
<evidence type="ECO:0000313" key="2">
    <source>
        <dbReference type="Proteomes" id="UP000626697"/>
    </source>
</evidence>
<comment type="caution">
    <text evidence="1">The sequence shown here is derived from an EMBL/GenBank/DDBJ whole genome shotgun (WGS) entry which is preliminary data.</text>
</comment>
<protein>
    <submittedName>
        <fullName evidence="1">Uncharacterized protein</fullName>
    </submittedName>
</protein>
<accession>A0ABR6CS35</accession>